<dbReference type="GO" id="GO:0006614">
    <property type="term" value="P:SRP-dependent cotranslational protein targeting to membrane"/>
    <property type="evidence" value="ECO:0007669"/>
    <property type="project" value="InterPro"/>
</dbReference>
<keyword evidence="6" id="KW-0547">Nucleotide-binding</keyword>
<evidence type="ECO:0000313" key="17">
    <source>
        <dbReference type="EMBL" id="QDU33189.1"/>
    </source>
</evidence>
<evidence type="ECO:0000256" key="2">
    <source>
        <dbReference type="ARBA" id="ARBA00008531"/>
    </source>
</evidence>
<dbReference type="PANTHER" id="PTHR43134:SF3">
    <property type="entry name" value="FLAGELLAR BIOSYNTHESIS PROTEIN FLHF"/>
    <property type="match status" value="1"/>
</dbReference>
<keyword evidence="10" id="KW-0472">Membrane</keyword>
<evidence type="ECO:0000256" key="3">
    <source>
        <dbReference type="ARBA" id="ARBA00014919"/>
    </source>
</evidence>
<keyword evidence="4" id="KW-0813">Transport</keyword>
<accession>A0A517YSH8</accession>
<dbReference type="GO" id="GO:0015031">
    <property type="term" value="P:protein transport"/>
    <property type="evidence" value="ECO:0007669"/>
    <property type="project" value="UniProtKB-KW"/>
</dbReference>
<comment type="function">
    <text evidence="12">Necessary for flagellar biosynthesis. May be involved in translocation of the flagellum.</text>
</comment>
<dbReference type="SMART" id="SM00962">
    <property type="entry name" value="SRP54"/>
    <property type="match status" value="1"/>
</dbReference>
<dbReference type="Gene3D" id="3.40.50.300">
    <property type="entry name" value="P-loop containing nucleotide triphosphate hydrolases"/>
    <property type="match status" value="1"/>
</dbReference>
<dbReference type="EMBL" id="CP036425">
    <property type="protein sequence ID" value="QDU33189.1"/>
    <property type="molecule type" value="Genomic_DNA"/>
</dbReference>
<dbReference type="Gene3D" id="1.20.120.1380">
    <property type="entry name" value="Flagellar FlhF biosynthesis protein, N domain"/>
    <property type="match status" value="1"/>
</dbReference>
<comment type="similarity">
    <text evidence="2">Belongs to the GTP-binding SRP family.</text>
</comment>
<keyword evidence="17" id="KW-0966">Cell projection</keyword>
<evidence type="ECO:0000259" key="16">
    <source>
        <dbReference type="SMART" id="SM00962"/>
    </source>
</evidence>
<keyword evidence="9" id="KW-0342">GTP-binding</keyword>
<evidence type="ECO:0000256" key="13">
    <source>
        <dbReference type="ARBA" id="ARBA00030866"/>
    </source>
</evidence>
<protein>
    <recommendedName>
        <fullName evidence="3">Flagellar biosynthesis protein FlhF</fullName>
    </recommendedName>
    <alternativeName>
        <fullName evidence="13">Flagella-associated GTP-binding protein</fullName>
    </alternativeName>
</protein>
<dbReference type="SMART" id="SM00382">
    <property type="entry name" value="AAA"/>
    <property type="match status" value="1"/>
</dbReference>
<dbReference type="InterPro" id="IPR000897">
    <property type="entry name" value="SRP54_GTPase_dom"/>
</dbReference>
<evidence type="ECO:0000256" key="5">
    <source>
        <dbReference type="ARBA" id="ARBA00022475"/>
    </source>
</evidence>
<gene>
    <name evidence="17" type="primary">flhF</name>
    <name evidence="17" type="ORF">KS4_12340</name>
</gene>
<proteinExistence type="inferred from homology"/>
<keyword evidence="17" id="KW-0969">Cilium</keyword>
<keyword evidence="18" id="KW-1185">Reference proteome</keyword>
<name>A0A517YSH8_9BACT</name>
<evidence type="ECO:0000256" key="8">
    <source>
        <dbReference type="ARBA" id="ARBA00022927"/>
    </source>
</evidence>
<reference evidence="17 18" key="1">
    <citation type="submission" date="2019-02" db="EMBL/GenBank/DDBJ databases">
        <title>Deep-cultivation of Planctomycetes and their phenomic and genomic characterization uncovers novel biology.</title>
        <authorList>
            <person name="Wiegand S."/>
            <person name="Jogler M."/>
            <person name="Boedeker C."/>
            <person name="Pinto D."/>
            <person name="Vollmers J."/>
            <person name="Rivas-Marin E."/>
            <person name="Kohn T."/>
            <person name="Peeters S.H."/>
            <person name="Heuer A."/>
            <person name="Rast P."/>
            <person name="Oberbeckmann S."/>
            <person name="Bunk B."/>
            <person name="Jeske O."/>
            <person name="Meyerdierks A."/>
            <person name="Storesund J.E."/>
            <person name="Kallscheuer N."/>
            <person name="Luecker S."/>
            <person name="Lage O.M."/>
            <person name="Pohl T."/>
            <person name="Merkel B.J."/>
            <person name="Hornburger P."/>
            <person name="Mueller R.-W."/>
            <person name="Bruemmer F."/>
            <person name="Labrenz M."/>
            <person name="Spormann A.M."/>
            <person name="Op den Camp H."/>
            <person name="Overmann J."/>
            <person name="Amann R."/>
            <person name="Jetten M.S.M."/>
            <person name="Mascher T."/>
            <person name="Medema M.H."/>
            <person name="Devos D.P."/>
            <person name="Kaster A.-K."/>
            <person name="Ovreas L."/>
            <person name="Rohde M."/>
            <person name="Galperin M.Y."/>
            <person name="Jogler C."/>
        </authorList>
    </citation>
    <scope>NUCLEOTIDE SEQUENCE [LARGE SCALE GENOMIC DNA]</scope>
    <source>
        <strain evidence="17 18">KS4</strain>
    </source>
</reference>
<dbReference type="FunFam" id="3.40.50.300:FF:000695">
    <property type="entry name" value="Flagellar biosynthesis regulator FlhF"/>
    <property type="match status" value="1"/>
</dbReference>
<keyword evidence="8" id="KW-0653">Protein transport</keyword>
<evidence type="ECO:0000256" key="9">
    <source>
        <dbReference type="ARBA" id="ARBA00023134"/>
    </source>
</evidence>
<dbReference type="SUPFAM" id="SSF47364">
    <property type="entry name" value="Domain of the SRP/SRP receptor G-proteins"/>
    <property type="match status" value="1"/>
</dbReference>
<evidence type="ECO:0000256" key="6">
    <source>
        <dbReference type="ARBA" id="ARBA00022741"/>
    </source>
</evidence>
<comment type="subcellular location">
    <subcellularLocation>
        <location evidence="1">Cell membrane</location>
        <topology evidence="1">Peripheral membrane protein</topology>
        <orientation evidence="1">Cytoplasmic side</orientation>
    </subcellularLocation>
</comment>
<organism evidence="17 18">
    <name type="scientific">Poriferisphaera corsica</name>
    <dbReference type="NCBI Taxonomy" id="2528020"/>
    <lineage>
        <taxon>Bacteria</taxon>
        <taxon>Pseudomonadati</taxon>
        <taxon>Planctomycetota</taxon>
        <taxon>Phycisphaerae</taxon>
        <taxon>Phycisphaerales</taxon>
        <taxon>Phycisphaeraceae</taxon>
        <taxon>Poriferisphaera</taxon>
    </lineage>
</organism>
<evidence type="ECO:0000256" key="12">
    <source>
        <dbReference type="ARBA" id="ARBA00025337"/>
    </source>
</evidence>
<evidence type="ECO:0000256" key="7">
    <source>
        <dbReference type="ARBA" id="ARBA00022795"/>
    </source>
</evidence>
<keyword evidence="17" id="KW-0282">Flagellum</keyword>
<keyword evidence="7" id="KW-1005">Bacterial flagellum biogenesis</keyword>
<evidence type="ECO:0000256" key="4">
    <source>
        <dbReference type="ARBA" id="ARBA00022448"/>
    </source>
</evidence>
<dbReference type="SUPFAM" id="SSF52540">
    <property type="entry name" value="P-loop containing nucleoside triphosphate hydrolases"/>
    <property type="match status" value="1"/>
</dbReference>
<dbReference type="KEGG" id="pcor:KS4_12340"/>
<dbReference type="GO" id="GO:0003924">
    <property type="term" value="F:GTPase activity"/>
    <property type="evidence" value="ECO:0007669"/>
    <property type="project" value="InterPro"/>
</dbReference>
<dbReference type="GO" id="GO:0044781">
    <property type="term" value="P:bacterial-type flagellum organization"/>
    <property type="evidence" value="ECO:0007669"/>
    <property type="project" value="UniProtKB-KW"/>
</dbReference>
<feature type="coiled-coil region" evidence="14">
    <location>
        <begin position="65"/>
        <end position="93"/>
    </location>
</feature>
<keyword evidence="5" id="KW-1003">Cell membrane</keyword>
<feature type="domain" description="AAA+ ATPase" evidence="15">
    <location>
        <begin position="309"/>
        <end position="456"/>
    </location>
</feature>
<evidence type="ECO:0000256" key="14">
    <source>
        <dbReference type="SAM" id="Coils"/>
    </source>
</evidence>
<dbReference type="Proteomes" id="UP000317369">
    <property type="component" value="Chromosome"/>
</dbReference>
<feature type="domain" description="SRP54-type proteins GTP-binding" evidence="16">
    <location>
        <begin position="310"/>
        <end position="501"/>
    </location>
</feature>
<dbReference type="CDD" id="cd17873">
    <property type="entry name" value="FlhF"/>
    <property type="match status" value="1"/>
</dbReference>
<dbReference type="GO" id="GO:0005525">
    <property type="term" value="F:GTP binding"/>
    <property type="evidence" value="ECO:0007669"/>
    <property type="project" value="UniProtKB-KW"/>
</dbReference>
<dbReference type="InterPro" id="IPR003593">
    <property type="entry name" value="AAA+_ATPase"/>
</dbReference>
<dbReference type="InterPro" id="IPR047040">
    <property type="entry name" value="FlhF__GTPase_dom"/>
</dbReference>
<dbReference type="AlphaFoldDB" id="A0A517YSH8"/>
<evidence type="ECO:0000313" key="18">
    <source>
        <dbReference type="Proteomes" id="UP000317369"/>
    </source>
</evidence>
<evidence type="ECO:0000256" key="10">
    <source>
        <dbReference type="ARBA" id="ARBA00023136"/>
    </source>
</evidence>
<dbReference type="InterPro" id="IPR027417">
    <property type="entry name" value="P-loop_NTPase"/>
</dbReference>
<dbReference type="PANTHER" id="PTHR43134">
    <property type="entry name" value="SIGNAL RECOGNITION PARTICLE RECEPTOR SUBUNIT ALPHA"/>
    <property type="match status" value="1"/>
</dbReference>
<dbReference type="Pfam" id="PF00448">
    <property type="entry name" value="SRP54"/>
    <property type="match status" value="1"/>
</dbReference>
<keyword evidence="11" id="KW-1006">Bacterial flagellum protein export</keyword>
<dbReference type="GO" id="GO:0005047">
    <property type="term" value="F:signal recognition particle binding"/>
    <property type="evidence" value="ECO:0007669"/>
    <property type="project" value="TreeGrafter"/>
</dbReference>
<dbReference type="InterPro" id="IPR036225">
    <property type="entry name" value="SRP/SRP_N"/>
</dbReference>
<evidence type="ECO:0000259" key="15">
    <source>
        <dbReference type="SMART" id="SM00382"/>
    </source>
</evidence>
<evidence type="ECO:0000256" key="1">
    <source>
        <dbReference type="ARBA" id="ARBA00004413"/>
    </source>
</evidence>
<sequence length="507" mass="55091">MADALQLVKDAYGSDGVILHTRTYKQGGILGFGARNLVEVTAGCGQDIGRQKRRSAQQSPRAVALANAAERRRKLLVQQQKQQQEEQKQLEQVHGTAGDLIKKTYAAARAELQTNQTTTLPATANEVAVAQHAAAAITRSAPSIAPTRLTSNDVQSVVNHPALTKSAPVQPAASTQPQVVYAQPATAYAGNSSGEANEQMADELKAVKRMVSQMMREQNSRIAKTENKPDVPDQLFDQYLALLEQEVSEELVQEIIAQVREELTEEQLSDDKACKEALRKAIAELIPTDCGCDSNVNPFEIDRAKLGGRPKTIALVGPTGVGKTTTIAKLAATFKLKHDKKVALVTLDTYRIAAVDQLRTYAGIIGVDLHVVTSPAELQDTLARTADCDVVLIDTAGRAPRDDQRLQELSQFIQAAQPHEVHLVLSSTCTQNVLMEAVERFSKIRTDRIIFTKLDEAVTFGVVLNVARKVNKQLSYITTGQEVPHQIEPGQSDRLAALVMGEGELVS</sequence>
<keyword evidence="14" id="KW-0175">Coiled coil</keyword>
<evidence type="ECO:0000256" key="11">
    <source>
        <dbReference type="ARBA" id="ARBA00023225"/>
    </source>
</evidence>
<dbReference type="GO" id="GO:0005886">
    <property type="term" value="C:plasma membrane"/>
    <property type="evidence" value="ECO:0007669"/>
    <property type="project" value="UniProtKB-SubCell"/>
</dbReference>